<accession>A0ABR0LJ33</accession>
<evidence type="ECO:0000256" key="1">
    <source>
        <dbReference type="SAM" id="MobiDB-lite"/>
    </source>
</evidence>
<name>A0ABR0LJ33_9PEZI</name>
<sequence length="54" mass="6305">RPRHPERATALASEEAARQRNRAPHLLVPEPAVRAAEVPRLRHQHRQGRWRGRC</sequence>
<evidence type="ECO:0000313" key="2">
    <source>
        <dbReference type="EMBL" id="KAK5182172.1"/>
    </source>
</evidence>
<feature type="non-terminal residue" evidence="2">
    <location>
        <position position="54"/>
    </location>
</feature>
<reference evidence="2 3" key="1">
    <citation type="submission" date="2023-08" db="EMBL/GenBank/DDBJ databases">
        <title>Black Yeasts Isolated from many extreme environments.</title>
        <authorList>
            <person name="Coleine C."/>
            <person name="Stajich J.E."/>
            <person name="Selbmann L."/>
        </authorList>
    </citation>
    <scope>NUCLEOTIDE SEQUENCE [LARGE SCALE GENOMIC DNA]</scope>
    <source>
        <strain evidence="2 3">CCFEE 536</strain>
    </source>
</reference>
<feature type="region of interest" description="Disordered" evidence="1">
    <location>
        <begin position="1"/>
        <end position="26"/>
    </location>
</feature>
<evidence type="ECO:0000313" key="3">
    <source>
        <dbReference type="Proteomes" id="UP001357485"/>
    </source>
</evidence>
<protein>
    <submittedName>
        <fullName evidence="2">Uncharacterized protein</fullName>
    </submittedName>
</protein>
<proteinExistence type="predicted"/>
<dbReference type="EMBL" id="JAVRRA010019291">
    <property type="protein sequence ID" value="KAK5182172.1"/>
    <property type="molecule type" value="Genomic_DNA"/>
</dbReference>
<gene>
    <name evidence="2" type="ORF">LTR16_010273</name>
</gene>
<feature type="non-terminal residue" evidence="2">
    <location>
        <position position="1"/>
    </location>
</feature>
<dbReference type="Proteomes" id="UP001357485">
    <property type="component" value="Unassembled WGS sequence"/>
</dbReference>
<organism evidence="2 3">
    <name type="scientific">Cryomyces antarcticus</name>
    <dbReference type="NCBI Taxonomy" id="329879"/>
    <lineage>
        <taxon>Eukaryota</taxon>
        <taxon>Fungi</taxon>
        <taxon>Dikarya</taxon>
        <taxon>Ascomycota</taxon>
        <taxon>Pezizomycotina</taxon>
        <taxon>Dothideomycetes</taxon>
        <taxon>Dothideomycetes incertae sedis</taxon>
        <taxon>Cryomyces</taxon>
    </lineage>
</organism>
<keyword evidence="3" id="KW-1185">Reference proteome</keyword>
<comment type="caution">
    <text evidence="2">The sequence shown here is derived from an EMBL/GenBank/DDBJ whole genome shotgun (WGS) entry which is preliminary data.</text>
</comment>